<name>A0A0A5GFS2_9BACI</name>
<sequence length="61" mass="6933">MTEATYTPIMVMDLASEMSGVKSNGICQVNEVNQEDYLTGKRTEVENFYLQRLKEEISIIA</sequence>
<gene>
    <name evidence="1" type="ORF">N783_02540</name>
</gene>
<dbReference type="AlphaFoldDB" id="A0A0A5GFS2"/>
<protein>
    <submittedName>
        <fullName evidence="1">Uncharacterized protein</fullName>
    </submittedName>
</protein>
<dbReference type="EMBL" id="AVPF01000010">
    <property type="protein sequence ID" value="KGX90053.1"/>
    <property type="molecule type" value="Genomic_DNA"/>
</dbReference>
<accession>A0A0A5GFS2</accession>
<dbReference type="RefSeq" id="WP_231566564.1">
    <property type="nucleotide sequence ID" value="NZ_AULJ01000033.1"/>
</dbReference>
<reference evidence="1 2" key="1">
    <citation type="submission" date="2013-08" db="EMBL/GenBank/DDBJ databases">
        <authorList>
            <person name="Huang J."/>
            <person name="Wang G."/>
        </authorList>
    </citation>
    <scope>NUCLEOTIDE SEQUENCE [LARGE SCALE GENOMIC DNA]</scope>
    <source>
        <strain evidence="1 2">BH030004</strain>
    </source>
</reference>
<evidence type="ECO:0000313" key="2">
    <source>
        <dbReference type="Proteomes" id="UP000030403"/>
    </source>
</evidence>
<dbReference type="eggNOG" id="ENOG5033G3C">
    <property type="taxonomic scope" value="Bacteria"/>
</dbReference>
<comment type="caution">
    <text evidence="1">The sequence shown here is derived from an EMBL/GenBank/DDBJ whole genome shotgun (WGS) entry which is preliminary data.</text>
</comment>
<proteinExistence type="predicted"/>
<dbReference type="STRING" id="1385511.GCA_000425225_02629"/>
<keyword evidence="2" id="KW-1185">Reference proteome</keyword>
<organism evidence="1 2">
    <name type="scientific">Pontibacillus marinus BH030004 = DSM 16465</name>
    <dbReference type="NCBI Taxonomy" id="1385511"/>
    <lineage>
        <taxon>Bacteria</taxon>
        <taxon>Bacillati</taxon>
        <taxon>Bacillota</taxon>
        <taxon>Bacilli</taxon>
        <taxon>Bacillales</taxon>
        <taxon>Bacillaceae</taxon>
        <taxon>Pontibacillus</taxon>
    </lineage>
</organism>
<evidence type="ECO:0000313" key="1">
    <source>
        <dbReference type="EMBL" id="KGX90053.1"/>
    </source>
</evidence>
<dbReference type="Proteomes" id="UP000030403">
    <property type="component" value="Unassembled WGS sequence"/>
</dbReference>